<dbReference type="PANTHER" id="PTHR10241:SF25">
    <property type="entry name" value="TOMOSYN, ISOFORM C"/>
    <property type="match status" value="1"/>
</dbReference>
<sequence>FDANRTASPGHNHVAHSVQPVPIANLAGYAWPLTNEAAITNAKSNPRYKTRGDPSPDPSCCGSCDSTTRTQSENVDVLPEPLAHSCPKPTMVPLNPLSEVPQTTSRLPDFPHSTSSPLWGPFTFYDLRPEAAVAQMGLKWLKHVNSSARPERTPRDQPQVIPDLQCLLHISPLLTASYCIVLFYPSDPVPPTPIVLSTLPILHTCDMDLLRFPSFPRCDPCNTRPWLPPMSVVLAYKTSTALRQHSGHDSAHIQQCSHSSGEKCIEAGPSSHSCSLSTSTSSLEQVSGEGVRTISFMDSCARKSDPSQGPCLWIGTTRGNVLAIQLNLADIGTMQNPVPIIPSGSIFRVHGEIVLVGFLDLAAEQYPIPSNKWDESLFITRTPGPLAKQTSVTSSVVSSAFENSPASSSNLRQGDNSATARRLIAGYHSNRERKPGPGVTRNSSSSTSSSSGPSGLNIAGGGHSGVFGQTGMTGASDSPSAGAAGLTELDKQLMVICSEKQARVIALPSQTCLYKVKITETSTVVRASIQRLRSPGSVTASGSPEASGTNTFLGCYLANGHFVALSLPSLRLLMDVDYLPLTECVSRSFAFGQHGQAVYLTSPSELVKITWSADVCANLRDMQGELFLPCAMPEPPKKNFFKNLLSGNLPSSVDRDELFGEGASGKSMPGTSTLLPNTRMDKLTAQTSSSTSEIARARNAAIERGERLGQLDLQTQEMMDQAKGFGRSAAMLAAKYEKKDKRWGWPL</sequence>
<feature type="region of interest" description="Disordered" evidence="4">
    <location>
        <begin position="426"/>
        <end position="483"/>
    </location>
</feature>
<dbReference type="AlphaFoldDB" id="A0A8E0RNY8"/>
<dbReference type="InterPro" id="IPR042855">
    <property type="entry name" value="V_SNARE_CC"/>
</dbReference>
<dbReference type="SUPFAM" id="SSF58038">
    <property type="entry name" value="SNARE fusion complex"/>
    <property type="match status" value="1"/>
</dbReference>
<comment type="caution">
    <text evidence="6">The sequence shown here is derived from an EMBL/GenBank/DDBJ whole genome shotgun (WGS) entry which is preliminary data.</text>
</comment>
<feature type="region of interest" description="Disordered" evidence="4">
    <location>
        <begin position="44"/>
        <end position="69"/>
    </location>
</feature>
<accession>A0A8E0RNY8</accession>
<comment type="subcellular location">
    <subcellularLocation>
        <location evidence="1">Cytoplasm</location>
    </subcellularLocation>
</comment>
<gene>
    <name evidence="6" type="ORF">FBUS_07244</name>
</gene>
<feature type="domain" description="V-SNARE coiled-coil homology" evidence="5">
    <location>
        <begin position="679"/>
        <end position="739"/>
    </location>
</feature>
<proteinExistence type="predicted"/>
<reference evidence="6" key="1">
    <citation type="submission" date="2019-05" db="EMBL/GenBank/DDBJ databases">
        <title>Annotation for the trematode Fasciolopsis buski.</title>
        <authorList>
            <person name="Choi Y.-J."/>
        </authorList>
    </citation>
    <scope>NUCLEOTIDE SEQUENCE</scope>
    <source>
        <strain evidence="6">HT</strain>
        <tissue evidence="6">Whole worm</tissue>
    </source>
</reference>
<protein>
    <submittedName>
        <fullName evidence="6">Syntaxin-binding protein 5</fullName>
    </submittedName>
</protein>
<dbReference type="GO" id="GO:0006887">
    <property type="term" value="P:exocytosis"/>
    <property type="evidence" value="ECO:0007669"/>
    <property type="project" value="TreeGrafter"/>
</dbReference>
<dbReference type="GO" id="GO:0045159">
    <property type="term" value="F:myosin II binding"/>
    <property type="evidence" value="ECO:0007669"/>
    <property type="project" value="TreeGrafter"/>
</dbReference>
<dbReference type="EMBL" id="LUCM01009465">
    <property type="protein sequence ID" value="KAA0186957.1"/>
    <property type="molecule type" value="Genomic_DNA"/>
</dbReference>
<dbReference type="GO" id="GO:0005886">
    <property type="term" value="C:plasma membrane"/>
    <property type="evidence" value="ECO:0007669"/>
    <property type="project" value="TreeGrafter"/>
</dbReference>
<dbReference type="Gene3D" id="1.20.5.110">
    <property type="match status" value="1"/>
</dbReference>
<evidence type="ECO:0000256" key="2">
    <source>
        <dbReference type="ARBA" id="ARBA00022490"/>
    </source>
</evidence>
<dbReference type="GO" id="GO:0019905">
    <property type="term" value="F:syntaxin binding"/>
    <property type="evidence" value="ECO:0007669"/>
    <property type="project" value="TreeGrafter"/>
</dbReference>
<dbReference type="PANTHER" id="PTHR10241">
    <property type="entry name" value="LETHAL 2 GIANT LARVAE PROTEIN"/>
    <property type="match status" value="1"/>
</dbReference>
<evidence type="ECO:0000256" key="3">
    <source>
        <dbReference type="PROSITE-ProRule" id="PRU00290"/>
    </source>
</evidence>
<feature type="compositionally biased region" description="Low complexity" evidence="4">
    <location>
        <begin position="443"/>
        <end position="455"/>
    </location>
</feature>
<dbReference type="GO" id="GO:0005096">
    <property type="term" value="F:GTPase activator activity"/>
    <property type="evidence" value="ECO:0007669"/>
    <property type="project" value="TreeGrafter"/>
</dbReference>
<evidence type="ECO:0000256" key="4">
    <source>
        <dbReference type="SAM" id="MobiDB-lite"/>
    </source>
</evidence>
<dbReference type="Proteomes" id="UP000728185">
    <property type="component" value="Unassembled WGS sequence"/>
</dbReference>
<keyword evidence="2" id="KW-0963">Cytoplasm</keyword>
<evidence type="ECO:0000256" key="1">
    <source>
        <dbReference type="ARBA" id="ARBA00004496"/>
    </source>
</evidence>
<evidence type="ECO:0000259" key="5">
    <source>
        <dbReference type="PROSITE" id="PS50892"/>
    </source>
</evidence>
<dbReference type="OrthoDB" id="19944at2759"/>
<keyword evidence="7" id="KW-1185">Reference proteome</keyword>
<organism evidence="6 7">
    <name type="scientific">Fasciolopsis buskii</name>
    <dbReference type="NCBI Taxonomy" id="27845"/>
    <lineage>
        <taxon>Eukaryota</taxon>
        <taxon>Metazoa</taxon>
        <taxon>Spiralia</taxon>
        <taxon>Lophotrochozoa</taxon>
        <taxon>Platyhelminthes</taxon>
        <taxon>Trematoda</taxon>
        <taxon>Digenea</taxon>
        <taxon>Plagiorchiida</taxon>
        <taxon>Echinostomata</taxon>
        <taxon>Echinostomatoidea</taxon>
        <taxon>Fasciolidae</taxon>
        <taxon>Fasciolopsis</taxon>
    </lineage>
</organism>
<evidence type="ECO:0000313" key="7">
    <source>
        <dbReference type="Proteomes" id="UP000728185"/>
    </source>
</evidence>
<name>A0A8E0RNY8_9TREM</name>
<feature type="non-terminal residue" evidence="6">
    <location>
        <position position="747"/>
    </location>
</feature>
<feature type="compositionally biased region" description="Low complexity" evidence="4">
    <location>
        <begin position="474"/>
        <end position="483"/>
    </location>
</feature>
<keyword evidence="3" id="KW-0175">Coiled coil</keyword>
<dbReference type="CDD" id="cd15873">
    <property type="entry name" value="R-SNARE_STXBP5_6"/>
    <property type="match status" value="1"/>
</dbReference>
<evidence type="ECO:0000313" key="6">
    <source>
        <dbReference type="EMBL" id="KAA0186957.1"/>
    </source>
</evidence>
<dbReference type="PROSITE" id="PS50892">
    <property type="entry name" value="V_SNARE"/>
    <property type="match status" value="1"/>
</dbReference>
<dbReference type="GO" id="GO:0006893">
    <property type="term" value="P:Golgi to plasma membrane transport"/>
    <property type="evidence" value="ECO:0007669"/>
    <property type="project" value="TreeGrafter"/>
</dbReference>
<dbReference type="GO" id="GO:0031201">
    <property type="term" value="C:SNARE complex"/>
    <property type="evidence" value="ECO:0007669"/>
    <property type="project" value="TreeGrafter"/>
</dbReference>